<dbReference type="Proteomes" id="UP001189624">
    <property type="component" value="Chromosome 4"/>
</dbReference>
<organism evidence="1 2">
    <name type="scientific">Sphenostylis stenocarpa</name>
    <dbReference type="NCBI Taxonomy" id="92480"/>
    <lineage>
        <taxon>Eukaryota</taxon>
        <taxon>Viridiplantae</taxon>
        <taxon>Streptophyta</taxon>
        <taxon>Embryophyta</taxon>
        <taxon>Tracheophyta</taxon>
        <taxon>Spermatophyta</taxon>
        <taxon>Magnoliopsida</taxon>
        <taxon>eudicotyledons</taxon>
        <taxon>Gunneridae</taxon>
        <taxon>Pentapetalae</taxon>
        <taxon>rosids</taxon>
        <taxon>fabids</taxon>
        <taxon>Fabales</taxon>
        <taxon>Fabaceae</taxon>
        <taxon>Papilionoideae</taxon>
        <taxon>50 kb inversion clade</taxon>
        <taxon>NPAAA clade</taxon>
        <taxon>indigoferoid/millettioid clade</taxon>
        <taxon>Phaseoleae</taxon>
        <taxon>Sphenostylis</taxon>
    </lineage>
</organism>
<proteinExistence type="predicted"/>
<keyword evidence="2" id="KW-1185">Reference proteome</keyword>
<reference evidence="1" key="1">
    <citation type="submission" date="2023-10" db="EMBL/GenBank/DDBJ databases">
        <authorList>
            <person name="Domelevo Entfellner J.-B."/>
        </authorList>
    </citation>
    <scope>NUCLEOTIDE SEQUENCE</scope>
</reference>
<name>A0AA86SJN4_9FABA</name>
<accession>A0AA86SJN4</accession>
<evidence type="ECO:0000313" key="2">
    <source>
        <dbReference type="Proteomes" id="UP001189624"/>
    </source>
</evidence>
<evidence type="ECO:0000313" key="1">
    <source>
        <dbReference type="EMBL" id="CAJ1947982.1"/>
    </source>
</evidence>
<gene>
    <name evidence="1" type="ORF">AYBTSS11_LOCUS12944</name>
</gene>
<feature type="non-terminal residue" evidence="1">
    <location>
        <position position="1"/>
    </location>
</feature>
<dbReference type="EMBL" id="OY731401">
    <property type="protein sequence ID" value="CAJ1947982.1"/>
    <property type="molecule type" value="Genomic_DNA"/>
</dbReference>
<protein>
    <submittedName>
        <fullName evidence="1">Uncharacterized protein</fullName>
    </submittedName>
</protein>
<dbReference type="AlphaFoldDB" id="A0AA86SJN4"/>
<dbReference type="Gramene" id="rna-AYBTSS11_LOCUS12944">
    <property type="protein sequence ID" value="CAJ1947982.1"/>
    <property type="gene ID" value="gene-AYBTSS11_LOCUS12944"/>
</dbReference>
<sequence>KPRFAFSTTTSVADIVALSHRYNIVATPCRVTSHFCHRCPTAHRVAPCRTTSHCCHRCPTTAATHEVRALRAGMWQLALCMSDLKMVVVCP</sequence>